<proteinExistence type="predicted"/>
<comment type="caution">
    <text evidence="2">The sequence shown here is derived from an EMBL/GenBank/DDBJ whole genome shotgun (WGS) entry which is preliminary data.</text>
</comment>
<dbReference type="Proteomes" id="UP001314170">
    <property type="component" value="Unassembled WGS sequence"/>
</dbReference>
<feature type="region of interest" description="Disordered" evidence="1">
    <location>
        <begin position="56"/>
        <end position="76"/>
    </location>
</feature>
<sequence>MACRLKFLQYSHCFFIMTLKKKPSGRLAQYIQILVENVAKKATRDMIRHDKRRNFCDPKKESASMDGVSTPMTQPK</sequence>
<dbReference type="EMBL" id="CAWUPB010000850">
    <property type="protein sequence ID" value="CAK7325956.1"/>
    <property type="molecule type" value="Genomic_DNA"/>
</dbReference>
<gene>
    <name evidence="2" type="ORF">DCAF_LOCUS3650</name>
</gene>
<evidence type="ECO:0000256" key="1">
    <source>
        <dbReference type="SAM" id="MobiDB-lite"/>
    </source>
</evidence>
<organism evidence="2 3">
    <name type="scientific">Dovyalis caffra</name>
    <dbReference type="NCBI Taxonomy" id="77055"/>
    <lineage>
        <taxon>Eukaryota</taxon>
        <taxon>Viridiplantae</taxon>
        <taxon>Streptophyta</taxon>
        <taxon>Embryophyta</taxon>
        <taxon>Tracheophyta</taxon>
        <taxon>Spermatophyta</taxon>
        <taxon>Magnoliopsida</taxon>
        <taxon>eudicotyledons</taxon>
        <taxon>Gunneridae</taxon>
        <taxon>Pentapetalae</taxon>
        <taxon>rosids</taxon>
        <taxon>fabids</taxon>
        <taxon>Malpighiales</taxon>
        <taxon>Salicaceae</taxon>
        <taxon>Flacourtieae</taxon>
        <taxon>Dovyalis</taxon>
    </lineage>
</organism>
<dbReference type="AlphaFoldDB" id="A0AAV1R107"/>
<protein>
    <submittedName>
        <fullName evidence="2">Uncharacterized protein</fullName>
    </submittedName>
</protein>
<evidence type="ECO:0000313" key="3">
    <source>
        <dbReference type="Proteomes" id="UP001314170"/>
    </source>
</evidence>
<accession>A0AAV1R107</accession>
<name>A0AAV1R107_9ROSI</name>
<evidence type="ECO:0000313" key="2">
    <source>
        <dbReference type="EMBL" id="CAK7325956.1"/>
    </source>
</evidence>
<reference evidence="2 3" key="1">
    <citation type="submission" date="2024-01" db="EMBL/GenBank/DDBJ databases">
        <authorList>
            <person name="Waweru B."/>
        </authorList>
    </citation>
    <scope>NUCLEOTIDE SEQUENCE [LARGE SCALE GENOMIC DNA]</scope>
</reference>
<keyword evidence="3" id="KW-1185">Reference proteome</keyword>